<keyword evidence="6" id="KW-0808">Transferase</keyword>
<feature type="transmembrane region" description="Helical" evidence="18">
    <location>
        <begin position="144"/>
        <end position="171"/>
    </location>
</feature>
<gene>
    <name evidence="19" type="ORF">UFOPK1537_00204</name>
</gene>
<dbReference type="GO" id="GO:0051301">
    <property type="term" value="P:cell division"/>
    <property type="evidence" value="ECO:0007669"/>
    <property type="project" value="UniProtKB-KW"/>
</dbReference>
<feature type="transmembrane region" description="Helical" evidence="18">
    <location>
        <begin position="348"/>
        <end position="374"/>
    </location>
</feature>
<dbReference type="InterPro" id="IPR018365">
    <property type="entry name" value="Cell_cycle_FtsW-rel_CS"/>
</dbReference>
<dbReference type="GO" id="GO:0071555">
    <property type="term" value="P:cell wall organization"/>
    <property type="evidence" value="ECO:0007669"/>
    <property type="project" value="UniProtKB-KW"/>
</dbReference>
<protein>
    <recommendedName>
        <fullName evidence="15">peptidoglycan glycosyltransferase</fullName>
        <ecNumber evidence="15">2.4.99.28</ecNumber>
    </recommendedName>
    <alternativeName>
        <fullName evidence="14">Peptidoglycan polymerase</fullName>
    </alternativeName>
</protein>
<evidence type="ECO:0000256" key="8">
    <source>
        <dbReference type="ARBA" id="ARBA00022960"/>
    </source>
</evidence>
<dbReference type="InterPro" id="IPR013437">
    <property type="entry name" value="FtsW"/>
</dbReference>
<organism evidence="19">
    <name type="scientific">freshwater metagenome</name>
    <dbReference type="NCBI Taxonomy" id="449393"/>
    <lineage>
        <taxon>unclassified sequences</taxon>
        <taxon>metagenomes</taxon>
        <taxon>ecological metagenomes</taxon>
    </lineage>
</organism>
<evidence type="ECO:0000256" key="3">
    <source>
        <dbReference type="ARBA" id="ARBA00022475"/>
    </source>
</evidence>
<keyword evidence="8" id="KW-0133">Cell shape</keyword>
<reference evidence="19" key="1">
    <citation type="submission" date="2020-05" db="EMBL/GenBank/DDBJ databases">
        <authorList>
            <person name="Chiriac C."/>
            <person name="Salcher M."/>
            <person name="Ghai R."/>
            <person name="Kavagutti S V."/>
        </authorList>
    </citation>
    <scope>NUCLEOTIDE SEQUENCE</scope>
</reference>
<dbReference type="GO" id="GO:0032153">
    <property type="term" value="C:cell division site"/>
    <property type="evidence" value="ECO:0007669"/>
    <property type="project" value="TreeGrafter"/>
</dbReference>
<evidence type="ECO:0000313" key="19">
    <source>
        <dbReference type="EMBL" id="CAB4549436.1"/>
    </source>
</evidence>
<evidence type="ECO:0000256" key="14">
    <source>
        <dbReference type="ARBA" id="ARBA00032370"/>
    </source>
</evidence>
<keyword evidence="3" id="KW-1003">Cell membrane</keyword>
<dbReference type="PANTHER" id="PTHR30474:SF2">
    <property type="entry name" value="PEPTIDOGLYCAN GLYCOSYLTRANSFERASE FTSW-RELATED"/>
    <property type="match status" value="1"/>
</dbReference>
<evidence type="ECO:0000256" key="17">
    <source>
        <dbReference type="SAM" id="MobiDB-lite"/>
    </source>
</evidence>
<evidence type="ECO:0000256" key="9">
    <source>
        <dbReference type="ARBA" id="ARBA00022984"/>
    </source>
</evidence>
<evidence type="ECO:0000256" key="7">
    <source>
        <dbReference type="ARBA" id="ARBA00022692"/>
    </source>
</evidence>
<evidence type="ECO:0000256" key="16">
    <source>
        <dbReference type="ARBA" id="ARBA00049902"/>
    </source>
</evidence>
<feature type="transmembrane region" description="Helical" evidence="18">
    <location>
        <begin position="183"/>
        <end position="201"/>
    </location>
</feature>
<feature type="transmembrane region" description="Helical" evidence="18">
    <location>
        <begin position="380"/>
        <end position="401"/>
    </location>
</feature>
<keyword evidence="5" id="KW-0328">Glycosyltransferase</keyword>
<evidence type="ECO:0000256" key="1">
    <source>
        <dbReference type="ARBA" id="ARBA00004651"/>
    </source>
</evidence>
<evidence type="ECO:0000256" key="2">
    <source>
        <dbReference type="ARBA" id="ARBA00004752"/>
    </source>
</evidence>
<keyword evidence="11 18" id="KW-0472">Membrane</keyword>
<sequence length="415" mass="44846">MARSNTKSKPKVVSRGKTKSIRTRSTRPKGEWRRKVGEWLKDNFQAESIYFYRLAGLTAFLVVFGLVMVLSSSSIDSLVANRDAFYVFSRQSLYALVGFLIMIVISALKLSTIRASVRYALLFGFALQLSVPFIGITVNGNTNWISIFGLTLQPAEFLKVALIMYIAWFVSNREEELDDAKRVLYPVLLVGAAALALVMIGRDLGTATIIALIVFGTVAIVGAPLKPLGQIFVLVAIAGVFAATSSPSRMARITAWLNPGSPTSEAFNWQYEHGTWALAAGGIFGVGLGNSKMKWSWIPEVENDFIFAVIGEELGLIGALVVIGIFALLISSLIGIMNRSESTFSRVMVVGVIVWIVSQSAVNIAVVLGVLPVLGVPLPLISAGGSSLIATLGAIGLVLAIEKDNHRNGNRVRRR</sequence>
<feature type="region of interest" description="Disordered" evidence="17">
    <location>
        <begin position="1"/>
        <end position="29"/>
    </location>
</feature>
<comment type="catalytic activity">
    <reaction evidence="16">
        <text>[GlcNAc-(1-&gt;4)-Mur2Ac(oyl-L-Ala-gamma-D-Glu-L-Lys-D-Ala-D-Ala)](n)-di-trans,octa-cis-undecaprenyl diphosphate + beta-D-GlcNAc-(1-&gt;4)-Mur2Ac(oyl-L-Ala-gamma-D-Glu-L-Lys-D-Ala-D-Ala)-di-trans,octa-cis-undecaprenyl diphosphate = [GlcNAc-(1-&gt;4)-Mur2Ac(oyl-L-Ala-gamma-D-Glu-L-Lys-D-Ala-D-Ala)](n+1)-di-trans,octa-cis-undecaprenyl diphosphate + di-trans,octa-cis-undecaprenyl diphosphate + H(+)</text>
        <dbReference type="Rhea" id="RHEA:23708"/>
        <dbReference type="Rhea" id="RHEA-COMP:9602"/>
        <dbReference type="Rhea" id="RHEA-COMP:9603"/>
        <dbReference type="ChEBI" id="CHEBI:15378"/>
        <dbReference type="ChEBI" id="CHEBI:58405"/>
        <dbReference type="ChEBI" id="CHEBI:60033"/>
        <dbReference type="ChEBI" id="CHEBI:78435"/>
        <dbReference type="EC" id="2.4.99.28"/>
    </reaction>
</comment>
<dbReference type="Pfam" id="PF01098">
    <property type="entry name" value="FTSW_RODA_SPOVE"/>
    <property type="match status" value="1"/>
</dbReference>
<accession>A0A6J6CDN4</accession>
<evidence type="ECO:0000256" key="10">
    <source>
        <dbReference type="ARBA" id="ARBA00022989"/>
    </source>
</evidence>
<keyword evidence="4" id="KW-0132">Cell division</keyword>
<evidence type="ECO:0000256" key="15">
    <source>
        <dbReference type="ARBA" id="ARBA00044770"/>
    </source>
</evidence>
<evidence type="ECO:0000256" key="4">
    <source>
        <dbReference type="ARBA" id="ARBA00022618"/>
    </source>
</evidence>
<dbReference type="GO" id="GO:0015648">
    <property type="term" value="F:lipid-linked peptidoglycan transporter activity"/>
    <property type="evidence" value="ECO:0007669"/>
    <property type="project" value="TreeGrafter"/>
</dbReference>
<dbReference type="GO" id="GO:0008360">
    <property type="term" value="P:regulation of cell shape"/>
    <property type="evidence" value="ECO:0007669"/>
    <property type="project" value="UniProtKB-KW"/>
</dbReference>
<feature type="transmembrane region" description="Helical" evidence="18">
    <location>
        <begin position="120"/>
        <end position="138"/>
    </location>
</feature>
<keyword evidence="10 18" id="KW-1133">Transmembrane helix</keyword>
<evidence type="ECO:0000256" key="11">
    <source>
        <dbReference type="ARBA" id="ARBA00023136"/>
    </source>
</evidence>
<keyword evidence="9" id="KW-0573">Peptidoglycan synthesis</keyword>
<dbReference type="PANTHER" id="PTHR30474">
    <property type="entry name" value="CELL CYCLE PROTEIN"/>
    <property type="match status" value="1"/>
</dbReference>
<feature type="transmembrane region" description="Helical" evidence="18">
    <location>
        <begin position="207"/>
        <end position="225"/>
    </location>
</feature>
<feature type="transmembrane region" description="Helical" evidence="18">
    <location>
        <begin position="232"/>
        <end position="251"/>
    </location>
</feature>
<feature type="transmembrane region" description="Helical" evidence="18">
    <location>
        <begin position="314"/>
        <end position="336"/>
    </location>
</feature>
<dbReference type="EMBL" id="CAEZSX010000017">
    <property type="protein sequence ID" value="CAB4549436.1"/>
    <property type="molecule type" value="Genomic_DNA"/>
</dbReference>
<keyword evidence="7 18" id="KW-0812">Transmembrane</keyword>
<feature type="transmembrane region" description="Helical" evidence="18">
    <location>
        <begin position="91"/>
        <end position="108"/>
    </location>
</feature>
<evidence type="ECO:0000256" key="5">
    <source>
        <dbReference type="ARBA" id="ARBA00022676"/>
    </source>
</evidence>
<keyword evidence="12" id="KW-0131">Cell cycle</keyword>
<dbReference type="EC" id="2.4.99.28" evidence="15"/>
<dbReference type="GO" id="GO:0005886">
    <property type="term" value="C:plasma membrane"/>
    <property type="evidence" value="ECO:0007669"/>
    <property type="project" value="UniProtKB-SubCell"/>
</dbReference>
<dbReference type="GO" id="GO:0009252">
    <property type="term" value="P:peptidoglycan biosynthetic process"/>
    <property type="evidence" value="ECO:0007669"/>
    <property type="project" value="UniProtKB-KW"/>
</dbReference>
<dbReference type="GO" id="GO:0008955">
    <property type="term" value="F:peptidoglycan glycosyltransferase activity"/>
    <property type="evidence" value="ECO:0007669"/>
    <property type="project" value="UniProtKB-EC"/>
</dbReference>
<keyword evidence="13" id="KW-0961">Cell wall biogenesis/degradation</keyword>
<dbReference type="PROSITE" id="PS00428">
    <property type="entry name" value="FTSW_RODA_SPOVE"/>
    <property type="match status" value="1"/>
</dbReference>
<comment type="subcellular location">
    <subcellularLocation>
        <location evidence="1">Cell membrane</location>
        <topology evidence="1">Multi-pass membrane protein</topology>
    </subcellularLocation>
</comment>
<feature type="transmembrane region" description="Helical" evidence="18">
    <location>
        <begin position="50"/>
        <end position="71"/>
    </location>
</feature>
<dbReference type="AlphaFoldDB" id="A0A6J6CDN4"/>
<comment type="pathway">
    <text evidence="2">Cell wall biogenesis; peptidoglycan biosynthesis.</text>
</comment>
<dbReference type="NCBIfam" id="TIGR02614">
    <property type="entry name" value="ftsW"/>
    <property type="match status" value="1"/>
</dbReference>
<evidence type="ECO:0000256" key="6">
    <source>
        <dbReference type="ARBA" id="ARBA00022679"/>
    </source>
</evidence>
<evidence type="ECO:0000256" key="18">
    <source>
        <dbReference type="SAM" id="Phobius"/>
    </source>
</evidence>
<evidence type="ECO:0000256" key="13">
    <source>
        <dbReference type="ARBA" id="ARBA00023316"/>
    </source>
</evidence>
<evidence type="ECO:0000256" key="12">
    <source>
        <dbReference type="ARBA" id="ARBA00023306"/>
    </source>
</evidence>
<name>A0A6J6CDN4_9ZZZZ</name>
<feature type="compositionally biased region" description="Basic residues" evidence="17">
    <location>
        <begin position="1"/>
        <end position="27"/>
    </location>
</feature>
<proteinExistence type="predicted"/>
<dbReference type="InterPro" id="IPR001182">
    <property type="entry name" value="FtsW/RodA"/>
</dbReference>